<keyword evidence="5" id="KW-1185">Reference proteome</keyword>
<dbReference type="PROSITE" id="PS00888">
    <property type="entry name" value="CNMP_BINDING_1"/>
    <property type="match status" value="1"/>
</dbReference>
<feature type="region of interest" description="Disordered" evidence="2">
    <location>
        <begin position="115"/>
        <end position="138"/>
    </location>
</feature>
<dbReference type="PRINTS" id="PR00103">
    <property type="entry name" value="CAMPKINASE"/>
</dbReference>
<gene>
    <name evidence="4" type="ORF">OV287_06585</name>
</gene>
<feature type="domain" description="Cyclic nucleotide-binding" evidence="3">
    <location>
        <begin position="269"/>
        <end position="389"/>
    </location>
</feature>
<dbReference type="EMBL" id="JAPNKA010000001">
    <property type="protein sequence ID" value="MCY1074147.1"/>
    <property type="molecule type" value="Genomic_DNA"/>
</dbReference>
<evidence type="ECO:0000259" key="3">
    <source>
        <dbReference type="PROSITE" id="PS50042"/>
    </source>
</evidence>
<sequence>MAIPPAEAQQLIRQYKDSAAANILQGRPEEALADYRKVVELTPHDSAARLKVAELLAQLGHRQEAVREFHYLAIRYAAEGSTIHAIAACKLILAIDPHHEETQENLASLIAMQSAEERQHPGAPESGTEEKSLPPTPLFSKLPRDVFLALLGLLEMRRVRGGEHIITEGERGSSMFILVQGTVRVVHAPDNAPPRTLAELTEGSFFGEMGLISDAPRVASVIATRDCTLLEVTREMLAQLGARFPSFELAVQQFYKDRLLDNLLKSSPIFRPLPEEQKRAIAQRFQTRAVEPGTVLLQQGQRSHALYLLLRGRCSVVHQDPEGGERPYPDMTEGALFGEISLLLDLRITATVRAATSCLLLVLDQETVKERVLPHPEVRRALTHLSRERLDRTAALLAEGAEVQGSFLI</sequence>
<dbReference type="Gene3D" id="1.25.40.10">
    <property type="entry name" value="Tetratricopeptide repeat domain"/>
    <property type="match status" value="1"/>
</dbReference>
<dbReference type="InterPro" id="IPR018490">
    <property type="entry name" value="cNMP-bd_dom_sf"/>
</dbReference>
<dbReference type="CDD" id="cd00038">
    <property type="entry name" value="CAP_ED"/>
    <property type="match status" value="2"/>
</dbReference>
<name>A0ABT3ZXM1_9BACT</name>
<dbReference type="Pfam" id="PF00027">
    <property type="entry name" value="cNMP_binding"/>
    <property type="match status" value="2"/>
</dbReference>
<dbReference type="InterPro" id="IPR000595">
    <property type="entry name" value="cNMP-bd_dom"/>
</dbReference>
<dbReference type="InterPro" id="IPR019734">
    <property type="entry name" value="TPR_rpt"/>
</dbReference>
<dbReference type="PANTHER" id="PTHR23011:SF28">
    <property type="entry name" value="CYCLIC NUCLEOTIDE-BINDING DOMAIN CONTAINING PROTEIN"/>
    <property type="match status" value="1"/>
</dbReference>
<dbReference type="Gene3D" id="2.60.120.10">
    <property type="entry name" value="Jelly Rolls"/>
    <property type="match status" value="2"/>
</dbReference>
<organism evidence="4 5">
    <name type="scientific">Archangium lansingense</name>
    <dbReference type="NCBI Taxonomy" id="2995310"/>
    <lineage>
        <taxon>Bacteria</taxon>
        <taxon>Pseudomonadati</taxon>
        <taxon>Myxococcota</taxon>
        <taxon>Myxococcia</taxon>
        <taxon>Myxococcales</taxon>
        <taxon>Cystobacterineae</taxon>
        <taxon>Archangiaceae</taxon>
        <taxon>Archangium</taxon>
    </lineage>
</organism>
<dbReference type="InterPro" id="IPR014710">
    <property type="entry name" value="RmlC-like_jellyroll"/>
</dbReference>
<accession>A0ABT3ZXM1</accession>
<keyword evidence="1" id="KW-0802">TPR repeat</keyword>
<dbReference type="PANTHER" id="PTHR23011">
    <property type="entry name" value="CYCLIC NUCLEOTIDE-BINDING DOMAIN CONTAINING PROTEIN"/>
    <property type="match status" value="1"/>
</dbReference>
<dbReference type="Pfam" id="PF14559">
    <property type="entry name" value="TPR_19"/>
    <property type="match status" value="1"/>
</dbReference>
<dbReference type="PROSITE" id="PS50005">
    <property type="entry name" value="TPR"/>
    <property type="match status" value="1"/>
</dbReference>
<feature type="repeat" description="TPR" evidence="1">
    <location>
        <begin position="12"/>
        <end position="45"/>
    </location>
</feature>
<evidence type="ECO:0000256" key="2">
    <source>
        <dbReference type="SAM" id="MobiDB-lite"/>
    </source>
</evidence>
<reference evidence="4 5" key="1">
    <citation type="submission" date="2022-11" db="EMBL/GenBank/DDBJ databases">
        <title>Minimal conservation of predation-associated metabolite biosynthetic gene clusters underscores biosynthetic potential of Myxococcota including descriptions for ten novel species: Archangium lansinium sp. nov., Myxococcus landrumus sp. nov., Nannocystis bai.</title>
        <authorList>
            <person name="Ahearne A."/>
            <person name="Stevens C."/>
            <person name="Phillips K."/>
        </authorList>
    </citation>
    <scope>NUCLEOTIDE SEQUENCE [LARGE SCALE GENOMIC DNA]</scope>
    <source>
        <strain evidence="4 5">MIWBW</strain>
    </source>
</reference>
<dbReference type="SMART" id="SM00100">
    <property type="entry name" value="cNMP"/>
    <property type="match status" value="2"/>
</dbReference>
<dbReference type="InterPro" id="IPR011990">
    <property type="entry name" value="TPR-like_helical_dom_sf"/>
</dbReference>
<proteinExistence type="predicted"/>
<dbReference type="SUPFAM" id="SSF48452">
    <property type="entry name" value="TPR-like"/>
    <property type="match status" value="1"/>
</dbReference>
<evidence type="ECO:0000313" key="5">
    <source>
        <dbReference type="Proteomes" id="UP001207654"/>
    </source>
</evidence>
<feature type="domain" description="Cyclic nucleotide-binding" evidence="3">
    <location>
        <begin position="138"/>
        <end position="240"/>
    </location>
</feature>
<dbReference type="InterPro" id="IPR018488">
    <property type="entry name" value="cNMP-bd_CS"/>
</dbReference>
<evidence type="ECO:0000256" key="1">
    <source>
        <dbReference type="PROSITE-ProRule" id="PRU00339"/>
    </source>
</evidence>
<dbReference type="RefSeq" id="WP_267533127.1">
    <property type="nucleotide sequence ID" value="NZ_JAPNKA010000001.1"/>
</dbReference>
<comment type="caution">
    <text evidence="4">The sequence shown here is derived from an EMBL/GenBank/DDBJ whole genome shotgun (WGS) entry which is preliminary data.</text>
</comment>
<protein>
    <submittedName>
        <fullName evidence="4">Cyclic nucleotide-binding domain-containing protein</fullName>
    </submittedName>
</protein>
<dbReference type="SUPFAM" id="SSF51206">
    <property type="entry name" value="cAMP-binding domain-like"/>
    <property type="match status" value="2"/>
</dbReference>
<evidence type="ECO:0000313" key="4">
    <source>
        <dbReference type="EMBL" id="MCY1074147.1"/>
    </source>
</evidence>
<dbReference type="Proteomes" id="UP001207654">
    <property type="component" value="Unassembled WGS sequence"/>
</dbReference>
<dbReference type="PROSITE" id="PS50042">
    <property type="entry name" value="CNMP_BINDING_3"/>
    <property type="match status" value="2"/>
</dbReference>